<evidence type="ECO:0000313" key="3">
    <source>
        <dbReference type="Proteomes" id="UP000836841"/>
    </source>
</evidence>
<name>A0AAU9S8R7_THLAR</name>
<feature type="compositionally biased region" description="Basic and acidic residues" evidence="1">
    <location>
        <begin position="157"/>
        <end position="175"/>
    </location>
</feature>
<gene>
    <name evidence="2" type="ORF">TAV2_LOCUS13830</name>
</gene>
<feature type="compositionally biased region" description="Low complexity" evidence="1">
    <location>
        <begin position="122"/>
        <end position="140"/>
    </location>
</feature>
<organism evidence="2 3">
    <name type="scientific">Thlaspi arvense</name>
    <name type="common">Field penny-cress</name>
    <dbReference type="NCBI Taxonomy" id="13288"/>
    <lineage>
        <taxon>Eukaryota</taxon>
        <taxon>Viridiplantae</taxon>
        <taxon>Streptophyta</taxon>
        <taxon>Embryophyta</taxon>
        <taxon>Tracheophyta</taxon>
        <taxon>Spermatophyta</taxon>
        <taxon>Magnoliopsida</taxon>
        <taxon>eudicotyledons</taxon>
        <taxon>Gunneridae</taxon>
        <taxon>Pentapetalae</taxon>
        <taxon>rosids</taxon>
        <taxon>malvids</taxon>
        <taxon>Brassicales</taxon>
        <taxon>Brassicaceae</taxon>
        <taxon>Thlaspideae</taxon>
        <taxon>Thlaspi</taxon>
    </lineage>
</organism>
<evidence type="ECO:0000256" key="1">
    <source>
        <dbReference type="SAM" id="MobiDB-lite"/>
    </source>
</evidence>
<feature type="compositionally biased region" description="Basic and acidic residues" evidence="1">
    <location>
        <begin position="12"/>
        <end position="41"/>
    </location>
</feature>
<feature type="region of interest" description="Disordered" evidence="1">
    <location>
        <begin position="1"/>
        <end position="140"/>
    </location>
</feature>
<sequence length="203" mass="23048">MEKVGEDEEKTIEEARNSVEETSSDKEDERIRDTITKRFDPVDYAEEGSTDPSNSQTVTFEDHDVNDYDMEDEEVLQLFRRNRRNVPQLQEDTPAETEQESAVFHSLNDSSEIPEILEEVRSSSASTEDNEDSSSNSDLDSGLFMYYFDGSLPVSAHAEESETHQDDSLAPKDENQMPLLCPKQPTSWRNCCGLLELIRAADP</sequence>
<proteinExistence type="predicted"/>
<feature type="compositionally biased region" description="Polar residues" evidence="1">
    <location>
        <begin position="50"/>
        <end position="59"/>
    </location>
</feature>
<dbReference type="Proteomes" id="UP000836841">
    <property type="component" value="Chromosome 4"/>
</dbReference>
<feature type="region of interest" description="Disordered" evidence="1">
    <location>
        <begin position="156"/>
        <end position="182"/>
    </location>
</feature>
<dbReference type="AlphaFoldDB" id="A0AAU9S8R7"/>
<feature type="compositionally biased region" description="Acidic residues" evidence="1">
    <location>
        <begin position="1"/>
        <end position="11"/>
    </location>
</feature>
<evidence type="ECO:0000313" key="2">
    <source>
        <dbReference type="EMBL" id="CAH2058299.1"/>
    </source>
</evidence>
<reference evidence="2 3" key="1">
    <citation type="submission" date="2022-03" db="EMBL/GenBank/DDBJ databases">
        <authorList>
            <person name="Nunn A."/>
            <person name="Chopra R."/>
            <person name="Nunn A."/>
            <person name="Contreras Garrido A."/>
        </authorList>
    </citation>
    <scope>NUCLEOTIDE SEQUENCE [LARGE SCALE GENOMIC DNA]</scope>
</reference>
<keyword evidence="3" id="KW-1185">Reference proteome</keyword>
<dbReference type="EMBL" id="OU466860">
    <property type="protein sequence ID" value="CAH2058299.1"/>
    <property type="molecule type" value="Genomic_DNA"/>
</dbReference>
<accession>A0AAU9S8R7</accession>
<protein>
    <submittedName>
        <fullName evidence="2">Uncharacterized protein</fullName>
    </submittedName>
</protein>